<dbReference type="AlphaFoldDB" id="A0A7W9ZIV1"/>
<evidence type="ECO:0000313" key="2">
    <source>
        <dbReference type="EMBL" id="MBB6212290.1"/>
    </source>
</evidence>
<reference evidence="2 3" key="1">
    <citation type="submission" date="2020-08" db="EMBL/GenBank/DDBJ databases">
        <title>Genomic Encyclopedia of Type Strains, Phase IV (KMG-IV): sequencing the most valuable type-strain genomes for metagenomic binning, comparative biology and taxonomic classification.</title>
        <authorList>
            <person name="Goeker M."/>
        </authorList>
    </citation>
    <scope>NUCLEOTIDE SEQUENCE [LARGE SCALE GENOMIC DNA]</scope>
    <source>
        <strain evidence="2 3">DSM 11590</strain>
    </source>
</reference>
<dbReference type="Pfam" id="PF14065">
    <property type="entry name" value="Pvc16_N"/>
    <property type="match status" value="1"/>
</dbReference>
<accession>A0A7W9ZIV1</accession>
<dbReference type="InterPro" id="IPR025351">
    <property type="entry name" value="Pvc16_N"/>
</dbReference>
<dbReference type="EMBL" id="JACIIX010000020">
    <property type="protein sequence ID" value="MBB6212290.1"/>
    <property type="molecule type" value="Genomic_DNA"/>
</dbReference>
<sequence length="197" mass="21939">MDLIGTTLELIRGRLNDSIQNLDNRPEDWVILSNIVDVDGKPYEAAINKIVLCVTSMQDEKVISTFNPMLRGPEGKYGQVTPPLYLDVNVAFIANFYNKNYRDGLVAISRTISYFQQNPYFNQQNLPGLDPAIDKLNLEFVNLDPVDLNYVMGMLGAKYLPSVFYKIRLLPFASTAMSSKAVAVGAFETSGQPGIGY</sequence>
<keyword evidence="3" id="KW-1185">Reference proteome</keyword>
<feature type="domain" description="Pvc16 N-terminal" evidence="1">
    <location>
        <begin position="9"/>
        <end position="179"/>
    </location>
</feature>
<gene>
    <name evidence="2" type="ORF">FHS48_003740</name>
</gene>
<protein>
    <recommendedName>
        <fullName evidence="1">Pvc16 N-terminal domain-containing protein</fullName>
    </recommendedName>
</protein>
<dbReference type="RefSeq" id="WP_184266020.1">
    <property type="nucleotide sequence ID" value="NZ_JACIIX010000020.1"/>
</dbReference>
<evidence type="ECO:0000259" key="1">
    <source>
        <dbReference type="Pfam" id="PF14065"/>
    </source>
</evidence>
<name>A0A7W9ZIV1_NOVIT</name>
<proteinExistence type="predicted"/>
<evidence type="ECO:0000313" key="3">
    <source>
        <dbReference type="Proteomes" id="UP000544872"/>
    </source>
</evidence>
<dbReference type="Proteomes" id="UP000544872">
    <property type="component" value="Unassembled WGS sequence"/>
</dbReference>
<comment type="caution">
    <text evidence="2">The sequence shown here is derived from an EMBL/GenBank/DDBJ whole genome shotgun (WGS) entry which is preliminary data.</text>
</comment>
<organism evidence="2 3">
    <name type="scientific">Novispirillum itersonii</name>
    <name type="common">Aquaspirillum itersonii</name>
    <dbReference type="NCBI Taxonomy" id="189"/>
    <lineage>
        <taxon>Bacteria</taxon>
        <taxon>Pseudomonadati</taxon>
        <taxon>Pseudomonadota</taxon>
        <taxon>Alphaproteobacteria</taxon>
        <taxon>Rhodospirillales</taxon>
        <taxon>Novispirillaceae</taxon>
        <taxon>Novispirillum</taxon>
    </lineage>
</organism>